<accession>A0AAW1DFJ4</accession>
<dbReference type="CDD" id="cd00433">
    <property type="entry name" value="Peptidase_M17"/>
    <property type="match status" value="1"/>
</dbReference>
<protein>
    <recommendedName>
        <fullName evidence="2">Cytosol aminopeptidase</fullName>
        <ecNumber evidence="7">3.4.13.23</ecNumber>
    </recommendedName>
    <alternativeName>
        <fullName evidence="10">Cysteinylglycine-S-conjugate dipeptidase</fullName>
    </alternativeName>
    <alternativeName>
        <fullName evidence="11">Leucine aminopeptidase 3</fullName>
    </alternativeName>
    <alternativeName>
        <fullName evidence="9">Proline aminopeptidase</fullName>
    </alternativeName>
    <alternativeName>
        <fullName evidence="8">Prolyl aminopeptidase</fullName>
    </alternativeName>
</protein>
<dbReference type="PANTHER" id="PTHR11963">
    <property type="entry name" value="LEUCINE AMINOPEPTIDASE-RELATED"/>
    <property type="match status" value="1"/>
</dbReference>
<reference evidence="17 18" key="1">
    <citation type="submission" date="2022-12" db="EMBL/GenBank/DDBJ databases">
        <title>Chromosome-level genome assembly of true bugs.</title>
        <authorList>
            <person name="Ma L."/>
            <person name="Li H."/>
        </authorList>
    </citation>
    <scope>NUCLEOTIDE SEQUENCE [LARGE SCALE GENOMIC DNA]</scope>
    <source>
        <strain evidence="17">Lab_2022b</strain>
    </source>
</reference>
<comment type="caution">
    <text evidence="17">The sequence shown here is derived from an EMBL/GenBank/DDBJ whole genome shotgun (WGS) entry which is preliminary data.</text>
</comment>
<evidence type="ECO:0000256" key="9">
    <source>
        <dbReference type="ARBA" id="ARBA00030930"/>
    </source>
</evidence>
<evidence type="ECO:0000256" key="3">
    <source>
        <dbReference type="ARBA" id="ARBA00022438"/>
    </source>
</evidence>
<dbReference type="InterPro" id="IPR000819">
    <property type="entry name" value="Peptidase_M17_C"/>
</dbReference>
<evidence type="ECO:0000256" key="4">
    <source>
        <dbReference type="ARBA" id="ARBA00022670"/>
    </source>
</evidence>
<dbReference type="GO" id="GO:0006508">
    <property type="term" value="P:proteolysis"/>
    <property type="evidence" value="ECO:0007669"/>
    <property type="project" value="UniProtKB-KW"/>
</dbReference>
<feature type="domain" description="Peptidase M17 leucyl aminopeptidase N-terminal" evidence="16">
    <location>
        <begin position="46"/>
        <end position="162"/>
    </location>
</feature>
<evidence type="ECO:0000256" key="14">
    <source>
        <dbReference type="ARBA" id="ARBA00049107"/>
    </source>
</evidence>
<gene>
    <name evidence="17" type="ORF">O3M35_006854</name>
</gene>
<comment type="catalytic activity">
    <reaction evidence="6">
        <text>an S-substituted L-cysteinylglycine + H2O = an S-substituted L-cysteine + glycine</text>
        <dbReference type="Rhea" id="RHEA:60444"/>
        <dbReference type="ChEBI" id="CHEBI:15377"/>
        <dbReference type="ChEBI" id="CHEBI:57305"/>
        <dbReference type="ChEBI" id="CHEBI:58717"/>
        <dbReference type="ChEBI" id="CHEBI:143103"/>
        <dbReference type="EC" id="3.4.13.23"/>
    </reaction>
    <physiologicalReaction direction="left-to-right" evidence="6">
        <dbReference type="Rhea" id="RHEA:60445"/>
    </physiologicalReaction>
</comment>
<evidence type="ECO:0000256" key="12">
    <source>
        <dbReference type="ARBA" id="ARBA00045966"/>
    </source>
</evidence>
<evidence type="ECO:0000256" key="5">
    <source>
        <dbReference type="ARBA" id="ARBA00022801"/>
    </source>
</evidence>
<name>A0AAW1DFJ4_9HEMI</name>
<evidence type="ECO:0000256" key="8">
    <source>
        <dbReference type="ARBA" id="ARBA00029605"/>
    </source>
</evidence>
<evidence type="ECO:0000256" key="2">
    <source>
        <dbReference type="ARBA" id="ARBA00014190"/>
    </source>
</evidence>
<dbReference type="GO" id="GO:0070006">
    <property type="term" value="F:metalloaminopeptidase activity"/>
    <property type="evidence" value="ECO:0007669"/>
    <property type="project" value="InterPro"/>
</dbReference>
<dbReference type="Pfam" id="PF00883">
    <property type="entry name" value="Peptidase_M17"/>
    <property type="match status" value="1"/>
</dbReference>
<evidence type="ECO:0000256" key="11">
    <source>
        <dbReference type="ARBA" id="ARBA00031564"/>
    </source>
</evidence>
<dbReference type="GO" id="GO:0005737">
    <property type="term" value="C:cytoplasm"/>
    <property type="evidence" value="ECO:0007669"/>
    <property type="project" value="InterPro"/>
</dbReference>
<dbReference type="EMBL" id="JAPXFL010000003">
    <property type="protein sequence ID" value="KAK9509566.1"/>
    <property type="molecule type" value="Genomic_DNA"/>
</dbReference>
<keyword evidence="18" id="KW-1185">Reference proteome</keyword>
<comment type="similarity">
    <text evidence="1">Belongs to the peptidase M17 family.</text>
</comment>
<keyword evidence="4" id="KW-0645">Protease</keyword>
<dbReference type="InterPro" id="IPR043472">
    <property type="entry name" value="Macro_dom-like"/>
</dbReference>
<dbReference type="Gene3D" id="3.40.220.10">
    <property type="entry name" value="Leucine Aminopeptidase, subunit E, domain 1"/>
    <property type="match status" value="1"/>
</dbReference>
<evidence type="ECO:0000256" key="13">
    <source>
        <dbReference type="ARBA" id="ARBA00047881"/>
    </source>
</evidence>
<evidence type="ECO:0000259" key="16">
    <source>
        <dbReference type="Pfam" id="PF02789"/>
    </source>
</evidence>
<sequence length="522" mass="56545">MLNPRIILARALIKHTSVRCASGECGGSAAVKGLVLGAYQDECNPEPKLTPTAAKFDADIGGKLTQLIKDAGIKKGTARLFTNISNDYAAVAVGGLGPEGVGYNSVERLDECKENIRIATAHAARALQDDGITQIYVEPFTNQEAAAEAAILSVWRFQDFKNIEKRYPNPKVEPMNDSDKAGWERGKIKGENQNIARRIEETPGNMMTPTLLAEFAVDCLCPCGIQVEVRDRDWIESKRMYPFLAIAKGSCEPPLFLEIGYCGAGELEPPVILTGKGVTFDTGGLCHKSCTVMPEHRADVAGAAVCIATVKTAAQMSLPLNVIALLPLCENMIGGMSVKPGDVLMASNGKSVTVEHTDNEGRVMLIDALLYASVFKPCVMFQIATATNGARHCLGTSATAVFTLSENMWKQIERAGSETGDRVWRLPMWKIFRRMVTDQLNVDLHNVGTGGYMAETAKAASLPLEFQPVNDFLYMDINGTGMTANGVGHPYLREGTMSGRPTRTLSQFLYQIACPHTKGDDC</sequence>
<evidence type="ECO:0000256" key="6">
    <source>
        <dbReference type="ARBA" id="ARBA00023511"/>
    </source>
</evidence>
<comment type="function">
    <text evidence="12">Cytosolic metallopeptidase that catalyzes the removal of unsubstituted N-terminal hydrophobic amino acids from various peptides. The presence of Zn(2+) ions is essential for the peptidase activity, and the association with other cofactors can modulate the substrate spectificity of the enzyme. For instance, in the presence of Mn(2+), it displays a specific Cys-Gly hydrolyzing activity of Cys-Gly-S-conjugates. Involved in the metabolism of glutathione and in the degradation of glutathione S-conjugates, which may play a role in the control of the cell redox status.</text>
</comment>
<dbReference type="PANTHER" id="PTHR11963:SF16">
    <property type="entry name" value="CYTOSOL AMINOPEPTIDASE"/>
    <property type="match status" value="1"/>
</dbReference>
<keyword evidence="3" id="KW-0031">Aminopeptidase</keyword>
<dbReference type="Proteomes" id="UP001461498">
    <property type="component" value="Unassembled WGS sequence"/>
</dbReference>
<comment type="catalytic activity">
    <reaction evidence="13">
        <text>S-benzyl-L-cysteinylglycine + H2O = S-benzyl-L-cysteine + glycine</text>
        <dbReference type="Rhea" id="RHEA:62568"/>
        <dbReference type="ChEBI" id="CHEBI:15377"/>
        <dbReference type="ChEBI" id="CHEBI:57305"/>
        <dbReference type="ChEBI" id="CHEBI:145802"/>
        <dbReference type="ChEBI" id="CHEBI:145803"/>
    </reaction>
    <physiologicalReaction direction="left-to-right" evidence="13">
        <dbReference type="Rhea" id="RHEA:62569"/>
    </physiologicalReaction>
</comment>
<dbReference type="InterPro" id="IPR008283">
    <property type="entry name" value="Peptidase_M17_N"/>
</dbReference>
<evidence type="ECO:0000256" key="7">
    <source>
        <dbReference type="ARBA" id="ARBA00023625"/>
    </source>
</evidence>
<evidence type="ECO:0000313" key="17">
    <source>
        <dbReference type="EMBL" id="KAK9509566.1"/>
    </source>
</evidence>
<evidence type="ECO:0000313" key="18">
    <source>
        <dbReference type="Proteomes" id="UP001461498"/>
    </source>
</evidence>
<dbReference type="AlphaFoldDB" id="A0AAW1DFJ4"/>
<keyword evidence="5" id="KW-0378">Hydrolase</keyword>
<dbReference type="SUPFAM" id="SSF52949">
    <property type="entry name" value="Macro domain-like"/>
    <property type="match status" value="1"/>
</dbReference>
<dbReference type="EC" id="3.4.13.23" evidence="7"/>
<dbReference type="Pfam" id="PF02789">
    <property type="entry name" value="Peptidase_M17_N"/>
    <property type="match status" value="1"/>
</dbReference>
<evidence type="ECO:0000256" key="1">
    <source>
        <dbReference type="ARBA" id="ARBA00009528"/>
    </source>
</evidence>
<organism evidence="17 18">
    <name type="scientific">Rhynocoris fuscipes</name>
    <dbReference type="NCBI Taxonomy" id="488301"/>
    <lineage>
        <taxon>Eukaryota</taxon>
        <taxon>Metazoa</taxon>
        <taxon>Ecdysozoa</taxon>
        <taxon>Arthropoda</taxon>
        <taxon>Hexapoda</taxon>
        <taxon>Insecta</taxon>
        <taxon>Pterygota</taxon>
        <taxon>Neoptera</taxon>
        <taxon>Paraneoptera</taxon>
        <taxon>Hemiptera</taxon>
        <taxon>Heteroptera</taxon>
        <taxon>Panheteroptera</taxon>
        <taxon>Cimicomorpha</taxon>
        <taxon>Reduviidae</taxon>
        <taxon>Harpactorinae</taxon>
        <taxon>Harpactorini</taxon>
        <taxon>Rhynocoris</taxon>
    </lineage>
</organism>
<dbReference type="InterPro" id="IPR011356">
    <property type="entry name" value="Leucine_aapep/pepB"/>
</dbReference>
<evidence type="ECO:0000259" key="15">
    <source>
        <dbReference type="Pfam" id="PF00883"/>
    </source>
</evidence>
<evidence type="ECO:0000256" key="10">
    <source>
        <dbReference type="ARBA" id="ARBA00030997"/>
    </source>
</evidence>
<comment type="catalytic activity">
    <reaction evidence="14">
        <text>L-cysteinylglycine + H2O = L-cysteine + glycine</text>
        <dbReference type="Rhea" id="RHEA:28783"/>
        <dbReference type="ChEBI" id="CHEBI:15377"/>
        <dbReference type="ChEBI" id="CHEBI:35235"/>
        <dbReference type="ChEBI" id="CHEBI:57305"/>
        <dbReference type="ChEBI" id="CHEBI:61694"/>
    </reaction>
    <physiologicalReaction direction="left-to-right" evidence="14">
        <dbReference type="Rhea" id="RHEA:28784"/>
    </physiologicalReaction>
</comment>
<dbReference type="SUPFAM" id="SSF53187">
    <property type="entry name" value="Zn-dependent exopeptidases"/>
    <property type="match status" value="1"/>
</dbReference>
<dbReference type="PRINTS" id="PR00481">
    <property type="entry name" value="LAMNOPPTDASE"/>
</dbReference>
<proteinExistence type="inferred from homology"/>
<feature type="domain" description="Cytosol aminopeptidase" evidence="15">
    <location>
        <begin position="194"/>
        <end position="505"/>
    </location>
</feature>
<dbReference type="GO" id="GO:0030145">
    <property type="term" value="F:manganese ion binding"/>
    <property type="evidence" value="ECO:0007669"/>
    <property type="project" value="InterPro"/>
</dbReference>
<dbReference type="Gene3D" id="3.40.630.10">
    <property type="entry name" value="Zn peptidases"/>
    <property type="match status" value="1"/>
</dbReference>